<organism evidence="2 3">
    <name type="scientific">Orchesella dallaii</name>
    <dbReference type="NCBI Taxonomy" id="48710"/>
    <lineage>
        <taxon>Eukaryota</taxon>
        <taxon>Metazoa</taxon>
        <taxon>Ecdysozoa</taxon>
        <taxon>Arthropoda</taxon>
        <taxon>Hexapoda</taxon>
        <taxon>Collembola</taxon>
        <taxon>Entomobryomorpha</taxon>
        <taxon>Entomobryoidea</taxon>
        <taxon>Orchesellidae</taxon>
        <taxon>Orchesellinae</taxon>
        <taxon>Orchesella</taxon>
    </lineage>
</organism>
<proteinExistence type="predicted"/>
<reference evidence="2 3" key="1">
    <citation type="submission" date="2024-08" db="EMBL/GenBank/DDBJ databases">
        <authorList>
            <person name="Cucini C."/>
            <person name="Frati F."/>
        </authorList>
    </citation>
    <scope>NUCLEOTIDE SEQUENCE [LARGE SCALE GENOMIC DNA]</scope>
</reference>
<gene>
    <name evidence="2" type="ORF">ODALV1_LOCUS2194</name>
</gene>
<keyword evidence="3" id="KW-1185">Reference proteome</keyword>
<keyword evidence="1" id="KW-0472">Membrane</keyword>
<feature type="transmembrane region" description="Helical" evidence="1">
    <location>
        <begin position="182"/>
        <end position="206"/>
    </location>
</feature>
<feature type="transmembrane region" description="Helical" evidence="1">
    <location>
        <begin position="212"/>
        <end position="236"/>
    </location>
</feature>
<feature type="transmembrane region" description="Helical" evidence="1">
    <location>
        <begin position="101"/>
        <end position="130"/>
    </location>
</feature>
<name>A0ABP1PP77_9HEXA</name>
<accession>A0ABP1PP77</accession>
<evidence type="ECO:0000313" key="3">
    <source>
        <dbReference type="Proteomes" id="UP001642540"/>
    </source>
</evidence>
<dbReference type="Proteomes" id="UP001642540">
    <property type="component" value="Unassembled WGS sequence"/>
</dbReference>
<comment type="caution">
    <text evidence="2">The sequence shown here is derived from an EMBL/GenBank/DDBJ whole genome shotgun (WGS) entry which is preliminary data.</text>
</comment>
<feature type="transmembrane region" description="Helical" evidence="1">
    <location>
        <begin position="62"/>
        <end position="81"/>
    </location>
</feature>
<evidence type="ECO:0000313" key="2">
    <source>
        <dbReference type="EMBL" id="CAL8072490.1"/>
    </source>
</evidence>
<protein>
    <submittedName>
        <fullName evidence="2">Uncharacterized protein</fullName>
    </submittedName>
</protein>
<keyword evidence="1" id="KW-1133">Transmembrane helix</keyword>
<feature type="transmembrane region" description="Helical" evidence="1">
    <location>
        <begin position="22"/>
        <end position="41"/>
    </location>
</feature>
<sequence length="311" mass="36530">MWIGAGEGVIIMMMVVVRSSELAYLLTAFLNYIINFGKAYVPDYDPDTSKESKRLLHYINCVLSYQTILGIGFCFHFFIFPHSPIHVTSEIEPIHFHPVLYWFYGLLVSWIMLSIFWTFGLCYVMLLFYLTYFVPIFSFEFCLGQNVHQRKSSELLRTIQHFSVKYRSVELLIQMQNLSTSFIFIPMQFAVIYHVCFCSLVIIRYWEKFNATPIVVVGVFACGIMTVWGITMKMFGKMSTRNRKTKQTWKHGGGTLWKRKDRMYMKRFQMSCRPLSISYGNYFIIKPASVLRYLMKISSGTFKALLLSRKF</sequence>
<evidence type="ECO:0000256" key="1">
    <source>
        <dbReference type="SAM" id="Phobius"/>
    </source>
</evidence>
<keyword evidence="1" id="KW-0812">Transmembrane</keyword>
<dbReference type="EMBL" id="CAXLJM020000007">
    <property type="protein sequence ID" value="CAL8072490.1"/>
    <property type="molecule type" value="Genomic_DNA"/>
</dbReference>